<dbReference type="GO" id="GO:0015293">
    <property type="term" value="F:symporter activity"/>
    <property type="evidence" value="ECO:0007669"/>
    <property type="project" value="UniProtKB-KW"/>
</dbReference>
<dbReference type="AlphaFoldDB" id="A0A1K1NJR1"/>
<protein>
    <submittedName>
        <fullName evidence="8">Na+/H+-dicarboxylate symporter</fullName>
    </submittedName>
</protein>
<dbReference type="Pfam" id="PF00375">
    <property type="entry name" value="SDF"/>
    <property type="match status" value="1"/>
</dbReference>
<evidence type="ECO:0000256" key="3">
    <source>
        <dbReference type="ARBA" id="ARBA00022475"/>
    </source>
</evidence>
<dbReference type="Proteomes" id="UP000182958">
    <property type="component" value="Unassembled WGS sequence"/>
</dbReference>
<keyword evidence="9" id="KW-1185">Reference proteome</keyword>
<feature type="transmembrane region" description="Helical" evidence="7">
    <location>
        <begin position="443"/>
        <end position="464"/>
    </location>
</feature>
<feature type="transmembrane region" description="Helical" evidence="7">
    <location>
        <begin position="192"/>
        <end position="217"/>
    </location>
</feature>
<feature type="transmembrane region" description="Helical" evidence="7">
    <location>
        <begin position="420"/>
        <end position="437"/>
    </location>
</feature>
<gene>
    <name evidence="8" type="ORF">SAMN02910323_1417</name>
</gene>
<feature type="transmembrane region" description="Helical" evidence="7">
    <location>
        <begin position="337"/>
        <end position="359"/>
    </location>
</feature>
<keyword evidence="2" id="KW-0813">Transport</keyword>
<evidence type="ECO:0000313" key="8">
    <source>
        <dbReference type="EMBL" id="SFW35489.1"/>
    </source>
</evidence>
<evidence type="ECO:0000256" key="5">
    <source>
        <dbReference type="ARBA" id="ARBA00022989"/>
    </source>
</evidence>
<dbReference type="InterPro" id="IPR036458">
    <property type="entry name" value="Na:dicarbo_symporter_sf"/>
</dbReference>
<keyword evidence="3" id="KW-1003">Cell membrane</keyword>
<reference evidence="9" key="1">
    <citation type="submission" date="2016-11" db="EMBL/GenBank/DDBJ databases">
        <authorList>
            <person name="Varghese N."/>
            <person name="Submissions S."/>
        </authorList>
    </citation>
    <scope>NUCLEOTIDE SEQUENCE [LARGE SCALE GENOMIC DNA]</scope>
    <source>
        <strain evidence="9">C3</strain>
    </source>
</reference>
<comment type="subcellular location">
    <subcellularLocation>
        <location evidence="1">Cell membrane</location>
        <topology evidence="1">Multi-pass membrane protein</topology>
    </subcellularLocation>
</comment>
<feature type="transmembrane region" description="Helical" evidence="7">
    <location>
        <begin position="157"/>
        <end position="180"/>
    </location>
</feature>
<proteinExistence type="predicted"/>
<evidence type="ECO:0000256" key="4">
    <source>
        <dbReference type="ARBA" id="ARBA00022692"/>
    </source>
</evidence>
<name>A0A1K1NJR1_SELRU</name>
<dbReference type="InterPro" id="IPR001991">
    <property type="entry name" value="Na-dicarboxylate_symporter"/>
</dbReference>
<feature type="transmembrane region" description="Helical" evidence="7">
    <location>
        <begin position="121"/>
        <end position="137"/>
    </location>
</feature>
<sequence length="521" mass="57415">MDWIADSLSQEKAEQHEIYLMQLLVEETFQRLAQQDKKAEDFSLTLSWKKSFHRLKLLLTAKGDAYNPLLLLPEDMESDLTGYAILKAHRKRLKYSRSRRRGENIVAIQFRDPEYQEVRRILAGLIFGTAVGALLYFEASQAAKDWLEAVVIEPIQTVFISALMMAIAPMIFFSVIEGIISMSYSSNIGRIGWHVVLWSLLKLAFFVAAGLLAGYLMGGTPEILDTLTLTLEGNLGNAPGITVGSLLGGIVPGNVVSPFSTNNIMQTLFLACFCGFILNKMDGQLDWAREGVRFMSNFTMNVVQTVSLLLPFLVCISTIKMVMQLGIIGLWAYARMLLVIALGLPLSFLVAALLILLVARCSPLPFLQKTVPFSALPFSSSNSSACLPATLKFCVEKLGMNERITKFTVPVGMQFNMDGTAYYVSVISMMLACTFSVEMNADFIFSLFCVEFLMAMTGVGLLVMPPVLENMGIPGTAVMHFIGIEPIIDMPGTAQNVVGDITSAFLVAGKDRQVDEAVYRS</sequence>
<accession>A0A1K1NJR1</accession>
<keyword evidence="4 7" id="KW-0812">Transmembrane</keyword>
<dbReference type="EMBL" id="FPJA01000006">
    <property type="protein sequence ID" value="SFW35489.1"/>
    <property type="molecule type" value="Genomic_DNA"/>
</dbReference>
<dbReference type="Gene3D" id="1.10.3860.10">
    <property type="entry name" value="Sodium:dicarboxylate symporter"/>
    <property type="match status" value="1"/>
</dbReference>
<feature type="transmembrane region" description="Helical" evidence="7">
    <location>
        <begin position="264"/>
        <end position="281"/>
    </location>
</feature>
<dbReference type="PRINTS" id="PR00173">
    <property type="entry name" value="EDTRNSPORT"/>
</dbReference>
<dbReference type="PANTHER" id="PTHR42865:SF7">
    <property type="entry name" value="PROTON_GLUTAMATE-ASPARTATE SYMPORTER"/>
    <property type="match status" value="1"/>
</dbReference>
<feature type="transmembrane region" description="Helical" evidence="7">
    <location>
        <begin position="302"/>
        <end position="331"/>
    </location>
</feature>
<evidence type="ECO:0000256" key="6">
    <source>
        <dbReference type="ARBA" id="ARBA00023136"/>
    </source>
</evidence>
<dbReference type="SUPFAM" id="SSF118215">
    <property type="entry name" value="Proton glutamate symport protein"/>
    <property type="match status" value="1"/>
</dbReference>
<evidence type="ECO:0000313" key="9">
    <source>
        <dbReference type="Proteomes" id="UP000182958"/>
    </source>
</evidence>
<dbReference type="GO" id="GO:0005886">
    <property type="term" value="C:plasma membrane"/>
    <property type="evidence" value="ECO:0007669"/>
    <property type="project" value="UniProtKB-SubCell"/>
</dbReference>
<dbReference type="PANTHER" id="PTHR42865">
    <property type="entry name" value="PROTON/GLUTAMATE-ASPARTATE SYMPORTER"/>
    <property type="match status" value="1"/>
</dbReference>
<evidence type="ECO:0000256" key="1">
    <source>
        <dbReference type="ARBA" id="ARBA00004651"/>
    </source>
</evidence>
<keyword evidence="5 7" id="KW-1133">Transmembrane helix</keyword>
<evidence type="ECO:0000256" key="2">
    <source>
        <dbReference type="ARBA" id="ARBA00022448"/>
    </source>
</evidence>
<organism evidence="8 9">
    <name type="scientific">Selenomonas ruminantium</name>
    <dbReference type="NCBI Taxonomy" id="971"/>
    <lineage>
        <taxon>Bacteria</taxon>
        <taxon>Bacillati</taxon>
        <taxon>Bacillota</taxon>
        <taxon>Negativicutes</taxon>
        <taxon>Selenomonadales</taxon>
        <taxon>Selenomonadaceae</taxon>
        <taxon>Selenomonas</taxon>
    </lineage>
</organism>
<evidence type="ECO:0000256" key="7">
    <source>
        <dbReference type="SAM" id="Phobius"/>
    </source>
</evidence>
<keyword evidence="6 7" id="KW-0472">Membrane</keyword>